<keyword evidence="7" id="KW-0675">Receptor</keyword>
<comment type="subcellular location">
    <subcellularLocation>
        <location evidence="1">Cell membrane</location>
        <topology evidence="1">Multi-pass membrane protein</topology>
    </subcellularLocation>
</comment>
<dbReference type="GO" id="GO:0004930">
    <property type="term" value="F:G protein-coupled receptor activity"/>
    <property type="evidence" value="ECO:0007669"/>
    <property type="project" value="UniProtKB-KW"/>
</dbReference>
<name>A0A8K0D6H2_IGNLU</name>
<keyword evidence="4 9" id="KW-1133">Transmembrane helix</keyword>
<evidence type="ECO:0000256" key="8">
    <source>
        <dbReference type="ARBA" id="ARBA00023224"/>
    </source>
</evidence>
<evidence type="ECO:0000256" key="7">
    <source>
        <dbReference type="ARBA" id="ARBA00023170"/>
    </source>
</evidence>
<dbReference type="InterPro" id="IPR000276">
    <property type="entry name" value="GPCR_Rhodpsn"/>
</dbReference>
<evidence type="ECO:0000256" key="3">
    <source>
        <dbReference type="ARBA" id="ARBA00022692"/>
    </source>
</evidence>
<feature type="transmembrane region" description="Helical" evidence="9">
    <location>
        <begin position="108"/>
        <end position="131"/>
    </location>
</feature>
<evidence type="ECO:0000256" key="6">
    <source>
        <dbReference type="ARBA" id="ARBA00023136"/>
    </source>
</evidence>
<dbReference type="SUPFAM" id="SSF81321">
    <property type="entry name" value="Family A G protein-coupled receptor-like"/>
    <property type="match status" value="1"/>
</dbReference>
<evidence type="ECO:0000256" key="2">
    <source>
        <dbReference type="ARBA" id="ARBA00022475"/>
    </source>
</evidence>
<dbReference type="GO" id="GO:0005886">
    <property type="term" value="C:plasma membrane"/>
    <property type="evidence" value="ECO:0007669"/>
    <property type="project" value="UniProtKB-SubCell"/>
</dbReference>
<dbReference type="AlphaFoldDB" id="A0A8K0D6H2"/>
<sequence>MQLEIAENFTNATIKDESSYVPSAELYIFAVMLVIVCVIGICTDVMMVYMTFRFKKLRTVPNIIISNWAIADIYPLTLASFDYVIYSFVEYPSVLFDIMSFLYEVEYVFYNTILLFITSLIIDWCLATYFLNASEKYRKYYKFTVATIWVLSLITTCVTLSLRIHNLFFVLPIITFFFIYIAVLMFIIILQIARRIEKCKRRSSNYPTLTLTIATVCILCWLERWIGLGLAEVIDKYFPFIRLITYFSFVIVFIIIYRNNTDFQACFRQVWKCSNNRYIDEISDIHSPNKDTDSVNQTSQVYFHQNGTDGC</sequence>
<gene>
    <name evidence="10" type="ORF">ILUMI_09063</name>
</gene>
<dbReference type="PANTHER" id="PTHR24229:SF40">
    <property type="entry name" value="ALLATOSTATIN C RECEPTOR 1-RELATED"/>
    <property type="match status" value="1"/>
</dbReference>
<feature type="transmembrane region" description="Helical" evidence="9">
    <location>
        <begin position="205"/>
        <end position="225"/>
    </location>
</feature>
<dbReference type="GO" id="GO:0042277">
    <property type="term" value="F:peptide binding"/>
    <property type="evidence" value="ECO:0007669"/>
    <property type="project" value="TreeGrafter"/>
</dbReference>
<dbReference type="Gene3D" id="1.20.1070.10">
    <property type="entry name" value="Rhodopsin 7-helix transmembrane proteins"/>
    <property type="match status" value="1"/>
</dbReference>
<reference evidence="10" key="1">
    <citation type="submission" date="2019-08" db="EMBL/GenBank/DDBJ databases">
        <title>The genome of the North American firefly Photinus pyralis.</title>
        <authorList>
            <consortium name="Photinus pyralis genome working group"/>
            <person name="Fallon T.R."/>
            <person name="Sander Lower S.E."/>
            <person name="Weng J.-K."/>
        </authorList>
    </citation>
    <scope>NUCLEOTIDE SEQUENCE</scope>
    <source>
        <strain evidence="10">TRF0915ILg1</strain>
        <tissue evidence="10">Whole body</tissue>
    </source>
</reference>
<keyword evidence="8" id="KW-0807">Transducer</keyword>
<proteinExistence type="predicted"/>
<dbReference type="GO" id="GO:0043005">
    <property type="term" value="C:neuron projection"/>
    <property type="evidence" value="ECO:0007669"/>
    <property type="project" value="TreeGrafter"/>
</dbReference>
<comment type="caution">
    <text evidence="10">The sequence shown here is derived from an EMBL/GenBank/DDBJ whole genome shotgun (WGS) entry which is preliminary data.</text>
</comment>
<organism evidence="10 11">
    <name type="scientific">Ignelater luminosus</name>
    <name type="common">Cucubano</name>
    <name type="synonym">Pyrophorus luminosus</name>
    <dbReference type="NCBI Taxonomy" id="2038154"/>
    <lineage>
        <taxon>Eukaryota</taxon>
        <taxon>Metazoa</taxon>
        <taxon>Ecdysozoa</taxon>
        <taxon>Arthropoda</taxon>
        <taxon>Hexapoda</taxon>
        <taxon>Insecta</taxon>
        <taxon>Pterygota</taxon>
        <taxon>Neoptera</taxon>
        <taxon>Endopterygota</taxon>
        <taxon>Coleoptera</taxon>
        <taxon>Polyphaga</taxon>
        <taxon>Elateriformia</taxon>
        <taxon>Elateroidea</taxon>
        <taxon>Elateridae</taxon>
        <taxon>Agrypninae</taxon>
        <taxon>Pyrophorini</taxon>
        <taxon>Ignelater</taxon>
    </lineage>
</organism>
<dbReference type="CDD" id="cd00637">
    <property type="entry name" value="7tm_classA_rhodopsin-like"/>
    <property type="match status" value="1"/>
</dbReference>
<feature type="transmembrane region" description="Helical" evidence="9">
    <location>
        <begin position="64"/>
        <end position="88"/>
    </location>
</feature>
<keyword evidence="6 9" id="KW-0472">Membrane</keyword>
<feature type="transmembrane region" description="Helical" evidence="9">
    <location>
        <begin position="237"/>
        <end position="257"/>
    </location>
</feature>
<dbReference type="PRINTS" id="PR00237">
    <property type="entry name" value="GPCRRHODOPSN"/>
</dbReference>
<protein>
    <recommendedName>
        <fullName evidence="12">G-protein coupled receptors family 1 profile domain-containing protein</fullName>
    </recommendedName>
</protein>
<dbReference type="Proteomes" id="UP000801492">
    <property type="component" value="Unassembled WGS sequence"/>
</dbReference>
<evidence type="ECO:0000313" key="11">
    <source>
        <dbReference type="Proteomes" id="UP000801492"/>
    </source>
</evidence>
<evidence type="ECO:0000256" key="5">
    <source>
        <dbReference type="ARBA" id="ARBA00023040"/>
    </source>
</evidence>
<accession>A0A8K0D6H2</accession>
<keyword evidence="3 9" id="KW-0812">Transmembrane</keyword>
<dbReference type="EMBL" id="VTPC01004467">
    <property type="protein sequence ID" value="KAF2897112.1"/>
    <property type="molecule type" value="Genomic_DNA"/>
</dbReference>
<evidence type="ECO:0000256" key="9">
    <source>
        <dbReference type="SAM" id="Phobius"/>
    </source>
</evidence>
<dbReference type="PANTHER" id="PTHR24229">
    <property type="entry name" value="NEUROPEPTIDES RECEPTOR"/>
    <property type="match status" value="1"/>
</dbReference>
<keyword evidence="2" id="KW-1003">Cell membrane</keyword>
<evidence type="ECO:0000256" key="1">
    <source>
        <dbReference type="ARBA" id="ARBA00004651"/>
    </source>
</evidence>
<evidence type="ECO:0000256" key="4">
    <source>
        <dbReference type="ARBA" id="ARBA00022989"/>
    </source>
</evidence>
<feature type="transmembrane region" description="Helical" evidence="9">
    <location>
        <begin position="26"/>
        <end position="52"/>
    </location>
</feature>
<keyword evidence="11" id="KW-1185">Reference proteome</keyword>
<evidence type="ECO:0000313" key="10">
    <source>
        <dbReference type="EMBL" id="KAF2897112.1"/>
    </source>
</evidence>
<evidence type="ECO:0008006" key="12">
    <source>
        <dbReference type="Google" id="ProtNLM"/>
    </source>
</evidence>
<keyword evidence="5" id="KW-0297">G-protein coupled receptor</keyword>
<feature type="transmembrane region" description="Helical" evidence="9">
    <location>
        <begin position="168"/>
        <end position="193"/>
    </location>
</feature>
<feature type="transmembrane region" description="Helical" evidence="9">
    <location>
        <begin position="143"/>
        <end position="162"/>
    </location>
</feature>
<dbReference type="OrthoDB" id="6766767at2759"/>